<protein>
    <submittedName>
        <fullName evidence="1">Uncharacterized protein</fullName>
    </submittedName>
</protein>
<evidence type="ECO:0000313" key="1">
    <source>
        <dbReference type="EMBL" id="KAJ3499821.1"/>
    </source>
</evidence>
<name>A0ACC1R7R8_9HYPO</name>
<dbReference type="EMBL" id="JANAKD010000001">
    <property type="protein sequence ID" value="KAJ3499821.1"/>
    <property type="molecule type" value="Genomic_DNA"/>
</dbReference>
<organism evidence="1 2">
    <name type="scientific">Lecanicillium saksenae</name>
    <dbReference type="NCBI Taxonomy" id="468837"/>
    <lineage>
        <taxon>Eukaryota</taxon>
        <taxon>Fungi</taxon>
        <taxon>Dikarya</taxon>
        <taxon>Ascomycota</taxon>
        <taxon>Pezizomycotina</taxon>
        <taxon>Sordariomycetes</taxon>
        <taxon>Hypocreomycetidae</taxon>
        <taxon>Hypocreales</taxon>
        <taxon>Cordycipitaceae</taxon>
        <taxon>Lecanicillium</taxon>
    </lineage>
</organism>
<evidence type="ECO:0000313" key="2">
    <source>
        <dbReference type="Proteomes" id="UP001148737"/>
    </source>
</evidence>
<sequence>MRTTIVLAILPALLGGGPVQAQDVYTLTKPVNFPPHPIASGSAHASLVPFNVDFTSLPGYQNQTVLDKLATSVWESQVNIYDDGKNFLSLVSLSWPQGEGPGAAAAHATKLWNACAIVLPGVLNSSVSSAPGNGSCFDIFPTDCLHELMSVTLISFASRLFGAANVTQSLLKEACSRASQIPSTSKCFKQPSAENSVTEGKKRYPMINPVRTQPFVLGVDAYLGQAAPLDKLAAEASAFSRTWPLVILEAQGDYTVQATISCPSAGANYFRDDFADASLKRWSTYGGGYQVVTKALVGQKARGSKALINGRQFSDFSYEADITLPAGSIGDAGFIFRVTDPDQGEDDYNGYYAAIDTKNQVILGSISHSWRQIGYAQLIIQAGRTYHLKVRAKGSSLSIYVDDMTAPKIKVIDSTYARGLNGVRVYNTEARYENITISPIPSEDMEDLVPSPDGTCGGSHKYRCTGTEYFYGNCCGKTGTCSYSEEACIKELGCQPLYGLCDSVVTVTNTATVTAVPTPTPGSGYHSYGCFAFYETMFQGDYLVAAVYKLTPDACARYCKRQDRKMFAVGDGTCFCGDDMLDGILESANCNEPCQGDPKQICGGHSAANVFGVEPKPKLKP</sequence>
<reference evidence="1" key="1">
    <citation type="submission" date="2022-07" db="EMBL/GenBank/DDBJ databases">
        <title>Genome Sequence of Lecanicillium saksenae.</title>
        <authorList>
            <person name="Buettner E."/>
        </authorList>
    </citation>
    <scope>NUCLEOTIDE SEQUENCE</scope>
    <source>
        <strain evidence="1">VT-O1</strain>
    </source>
</reference>
<gene>
    <name evidence="1" type="ORF">NLG97_g7</name>
</gene>
<accession>A0ACC1R7R8</accession>
<dbReference type="Proteomes" id="UP001148737">
    <property type="component" value="Unassembled WGS sequence"/>
</dbReference>
<proteinExistence type="predicted"/>
<keyword evidence="2" id="KW-1185">Reference proteome</keyword>
<comment type="caution">
    <text evidence="1">The sequence shown here is derived from an EMBL/GenBank/DDBJ whole genome shotgun (WGS) entry which is preliminary data.</text>
</comment>